<comment type="subcellular location">
    <subcellularLocation>
        <location evidence="1 6">Cell membrane</location>
        <topology evidence="1 6">Multi-pass membrane protein</topology>
    </subcellularLocation>
</comment>
<sequence length="218" mass="23504">MQRAIKLLAIVGVFFALALAIQQGWLDAISTSERAMQTIKQAGVKGYAIVLTAATLFMAIGGPRQLIALVLGFILGTGWGFVAALLVSGLSLAVTYFTAHMFLQPLIRKRFKTQSERLVKWINVATTRKTMMIRLMPVGSNLLTNLFAGAANVDFKRFFVGSILGYIPQTLVFVLVGSGIGLAQSEKLLISGLLFVIASAIGIHLYRSQKSLSEGVPS</sequence>
<evidence type="ECO:0000256" key="4">
    <source>
        <dbReference type="ARBA" id="ARBA00022989"/>
    </source>
</evidence>
<dbReference type="InterPro" id="IPR015414">
    <property type="entry name" value="TMEM64"/>
</dbReference>
<evidence type="ECO:0000313" key="9">
    <source>
        <dbReference type="Proteomes" id="UP000262878"/>
    </source>
</evidence>
<name>A0A348WM49_9GAMM</name>
<dbReference type="AlphaFoldDB" id="A0A348WM49"/>
<accession>A0A348WM49</accession>
<evidence type="ECO:0000256" key="2">
    <source>
        <dbReference type="ARBA" id="ARBA00022475"/>
    </source>
</evidence>
<dbReference type="PANTHER" id="PTHR12677:SF59">
    <property type="entry name" value="GOLGI APPARATUS MEMBRANE PROTEIN TVP38-RELATED"/>
    <property type="match status" value="1"/>
</dbReference>
<gene>
    <name evidence="8" type="ORF">DCR58_02360</name>
</gene>
<feature type="transmembrane region" description="Helical" evidence="6">
    <location>
        <begin position="188"/>
        <end position="206"/>
    </location>
</feature>
<dbReference type="GO" id="GO:0005886">
    <property type="term" value="C:plasma membrane"/>
    <property type="evidence" value="ECO:0007669"/>
    <property type="project" value="UniProtKB-SubCell"/>
</dbReference>
<proteinExistence type="inferred from homology"/>
<reference evidence="8 9" key="1">
    <citation type="journal article" date="2018" name="Nat. Biotechnol.">
        <title>A standardized bacterial taxonomy based on genome phylogeny substantially revises the tree of life.</title>
        <authorList>
            <person name="Parks D.H."/>
            <person name="Chuvochina M."/>
            <person name="Waite D.W."/>
            <person name="Rinke C."/>
            <person name="Skarshewski A."/>
            <person name="Chaumeil P.A."/>
            <person name="Hugenholtz P."/>
        </authorList>
    </citation>
    <scope>NUCLEOTIDE SEQUENCE [LARGE SCALE GENOMIC DNA]</scope>
    <source>
        <strain evidence="8">UBA9360</strain>
    </source>
</reference>
<protein>
    <recommendedName>
        <fullName evidence="6">TVP38/TMEM64 family membrane protein</fullName>
    </recommendedName>
</protein>
<dbReference type="InterPro" id="IPR032816">
    <property type="entry name" value="VTT_dom"/>
</dbReference>
<feature type="transmembrane region" description="Helical" evidence="6">
    <location>
        <begin position="158"/>
        <end position="176"/>
    </location>
</feature>
<feature type="domain" description="VTT" evidence="7">
    <location>
        <begin position="63"/>
        <end position="178"/>
    </location>
</feature>
<comment type="caution">
    <text evidence="6">Lacks conserved residue(s) required for the propagation of feature annotation.</text>
</comment>
<evidence type="ECO:0000259" key="7">
    <source>
        <dbReference type="Pfam" id="PF09335"/>
    </source>
</evidence>
<evidence type="ECO:0000256" key="3">
    <source>
        <dbReference type="ARBA" id="ARBA00022692"/>
    </source>
</evidence>
<evidence type="ECO:0000256" key="6">
    <source>
        <dbReference type="RuleBase" id="RU366058"/>
    </source>
</evidence>
<evidence type="ECO:0000256" key="1">
    <source>
        <dbReference type="ARBA" id="ARBA00004651"/>
    </source>
</evidence>
<dbReference type="PANTHER" id="PTHR12677">
    <property type="entry name" value="GOLGI APPARATUS MEMBRANE PROTEIN TVP38-RELATED"/>
    <property type="match status" value="1"/>
</dbReference>
<keyword evidence="5 6" id="KW-0472">Membrane</keyword>
<evidence type="ECO:0000313" key="8">
    <source>
        <dbReference type="EMBL" id="HAR55611.1"/>
    </source>
</evidence>
<comment type="similarity">
    <text evidence="6">Belongs to the TVP38/TMEM64 family.</text>
</comment>
<feature type="transmembrane region" description="Helical" evidence="6">
    <location>
        <begin position="44"/>
        <end position="60"/>
    </location>
</feature>
<comment type="caution">
    <text evidence="8">The sequence shown here is derived from an EMBL/GenBank/DDBJ whole genome shotgun (WGS) entry which is preliminary data.</text>
</comment>
<evidence type="ECO:0000256" key="5">
    <source>
        <dbReference type="ARBA" id="ARBA00023136"/>
    </source>
</evidence>
<feature type="transmembrane region" description="Helical" evidence="6">
    <location>
        <begin position="67"/>
        <end position="87"/>
    </location>
</feature>
<keyword evidence="4 6" id="KW-1133">Transmembrane helix</keyword>
<dbReference type="EMBL" id="DMUP01000048">
    <property type="protein sequence ID" value="HAR55611.1"/>
    <property type="molecule type" value="Genomic_DNA"/>
</dbReference>
<keyword evidence="2 6" id="KW-1003">Cell membrane</keyword>
<dbReference type="Proteomes" id="UP000262878">
    <property type="component" value="Unassembled WGS sequence"/>
</dbReference>
<dbReference type="Pfam" id="PF09335">
    <property type="entry name" value="VTT_dom"/>
    <property type="match status" value="1"/>
</dbReference>
<keyword evidence="3 6" id="KW-0812">Transmembrane</keyword>
<organism evidence="8 9">
    <name type="scientific">Idiomarina baltica</name>
    <dbReference type="NCBI Taxonomy" id="190892"/>
    <lineage>
        <taxon>Bacteria</taxon>
        <taxon>Pseudomonadati</taxon>
        <taxon>Pseudomonadota</taxon>
        <taxon>Gammaproteobacteria</taxon>
        <taxon>Alteromonadales</taxon>
        <taxon>Idiomarinaceae</taxon>
        <taxon>Idiomarina</taxon>
    </lineage>
</organism>
<dbReference type="STRING" id="314276.OS145_01407"/>